<dbReference type="Pfam" id="PF13701">
    <property type="entry name" value="DDE_Tnp_1_4"/>
    <property type="match status" value="1"/>
</dbReference>
<protein>
    <submittedName>
        <fullName evidence="2">IS1380 family transposase</fullName>
    </submittedName>
</protein>
<reference evidence="2 3" key="1">
    <citation type="submission" date="2020-10" db="EMBL/GenBank/DDBJ databases">
        <title>Connecting structure to function with the recovery of over 1000 high-quality activated sludge metagenome-assembled genomes encoding full-length rRNA genes using long-read sequencing.</title>
        <authorList>
            <person name="Singleton C.M."/>
            <person name="Petriglieri F."/>
            <person name="Kristensen J.M."/>
            <person name="Kirkegaard R.H."/>
            <person name="Michaelsen T.Y."/>
            <person name="Andersen M.H."/>
            <person name="Karst S.M."/>
            <person name="Dueholm M.S."/>
            <person name="Nielsen P.H."/>
            <person name="Albertsen M."/>
        </authorList>
    </citation>
    <scope>NUCLEOTIDE SEQUENCE [LARGE SCALE GENOMIC DNA]</scope>
    <source>
        <strain evidence="2">Lyne_18-Q3-R50-59_MAXAC.006</strain>
    </source>
</reference>
<evidence type="ECO:0000313" key="3">
    <source>
        <dbReference type="Proteomes" id="UP000727993"/>
    </source>
</evidence>
<dbReference type="InterPro" id="IPR047960">
    <property type="entry name" value="Transpos_IS1380"/>
</dbReference>
<evidence type="ECO:0000259" key="1">
    <source>
        <dbReference type="Pfam" id="PF13701"/>
    </source>
</evidence>
<gene>
    <name evidence="2" type="ORF">IPN02_09170</name>
</gene>
<proteinExistence type="predicted"/>
<dbReference type="EMBL" id="JADJZA010000006">
    <property type="protein sequence ID" value="MBK9296992.1"/>
    <property type="molecule type" value="Genomic_DNA"/>
</dbReference>
<accession>A0A936NDF1</accession>
<dbReference type="Proteomes" id="UP000727993">
    <property type="component" value="Unassembled WGS sequence"/>
</dbReference>
<dbReference type="InterPro" id="IPR025668">
    <property type="entry name" value="Tnp_DDE_dom"/>
</dbReference>
<name>A0A936NDF1_9ACTN</name>
<dbReference type="AlphaFoldDB" id="A0A936NDF1"/>
<comment type="caution">
    <text evidence="2">The sequence shown here is derived from an EMBL/GenBank/DDBJ whole genome shotgun (WGS) entry which is preliminary data.</text>
</comment>
<evidence type="ECO:0000313" key="2">
    <source>
        <dbReference type="EMBL" id="MBK9296992.1"/>
    </source>
</evidence>
<feature type="domain" description="Transposase DDE" evidence="1">
    <location>
        <begin position="24"/>
        <end position="489"/>
    </location>
</feature>
<dbReference type="NCBIfam" id="NF033539">
    <property type="entry name" value="transpos_IS1380"/>
    <property type="match status" value="1"/>
</dbReference>
<organism evidence="2 3">
    <name type="scientific">Candidatus Neomicrothrix subdominans</name>
    <dbReference type="NCBI Taxonomy" id="2954438"/>
    <lineage>
        <taxon>Bacteria</taxon>
        <taxon>Bacillati</taxon>
        <taxon>Actinomycetota</taxon>
        <taxon>Acidimicrobiia</taxon>
        <taxon>Acidimicrobiales</taxon>
        <taxon>Microthrixaceae</taxon>
        <taxon>Candidatus Neomicrothrix</taxon>
    </lineage>
</organism>
<sequence>MGRICQVQHSASESVRYDGEVETDKIVALAGLGPVAEYADRLGLTGGFAGAVPYSGPGIPVVDRGGLLVHSLLMLNAGGDCCTDLGMLQAAGGVLGDVGSDTTFRRMVADLAETPGATNAVGGVMRQARTRVWAEHGWSDPGRRVILDIDATLTPVHSEKEDAKGNYKRGFGFHPVACFADCSGEALAVEHRPGNAGANTIVDLVGIIDDGLDALPESVARSHRPGAVPTEAANEILVRSDSAGHTLGFLWDMSDRNLRFCVTGRSNNILSSVILGFGDNTGWENALRPRNVDWDGNDPDVDARAAQVVEVTNYPSIAKWVGLKGRPKDSLDVHYPPGTRIVIRREPLHPGAQQRMFDTNGWRHTIIICDLPDDSALEIDRLQREHAHVEENIKRLKTTGLERFPFPDTARNKVWTSMVGWAHTLCRWFQLDLLAGTEFEHAHPKKLRRCLFGTPAILRVRNRQTWTLWPQHWPWNPHLRTAGQRLRTMATPTPLRI</sequence>